<sequence length="508" mass="58069">FFVERNGKSLCLICHAVLGHFKASNLQRHFSSLHPNVEQKFPNGTELRKHKLVALKRNFIKKCLIDAVEILSPEDDKLKRSVSDVQLSRHSVERRISVINTAIESQLHSDLQACEYFSVALDESCDIQDKPQLAIFARSVSNECMIKEELLDIVPLKDRTRGIDVKETMMAAFAKANLPIPKLTAIDGAPAMIGSVNGLVGLCKADQTFPDFWNFHCIIHREQLVSKSNLDNVVKPVMEIVNYIRTHALNHRQFRNLIAELDQGLPGDLPLHCTVRWLSKSKVLSRFFELLDAVKLFMEEKDKDYPELSDLEWIMDLAFLVDMLCHLNRLNLTLQGKLQMLPDLVQIYAIKLKLFEAHIQKGDFTHFQIMLKAMKKKRDRYVTLVENLRESFVTRFCDLQLKRPQITFLVDPFNAGTDCLKAPLVTDEAAAELEMIDLCEEDQLKAVLRKVVPMKKYPNLKRAALKILSMFGSTYVCESVFSTLKHVKSKHRSALTDTSFERFALSGN</sequence>
<keyword evidence="3" id="KW-1185">Reference proteome</keyword>
<dbReference type="GeneTree" id="ENSGT00950000182812"/>
<dbReference type="InterPro" id="IPR008906">
    <property type="entry name" value="HATC_C_dom"/>
</dbReference>
<dbReference type="PANTHER" id="PTHR45913:SF21">
    <property type="entry name" value="DUF4371 DOMAIN-CONTAINING PROTEIN"/>
    <property type="match status" value="1"/>
</dbReference>
<name>H3C8M4_TETNG</name>
<dbReference type="HOGENOM" id="CLU_021316_5_1_1"/>
<proteinExistence type="predicted"/>
<dbReference type="PANTHER" id="PTHR45913">
    <property type="entry name" value="EPM2A-INTERACTING PROTEIN 1"/>
    <property type="match status" value="1"/>
</dbReference>
<dbReference type="AlphaFoldDB" id="H3C8M4"/>
<dbReference type="STRING" id="99883.ENSTNIP00000004596"/>
<evidence type="ECO:0000313" key="2">
    <source>
        <dbReference type="Ensembl" id="ENSTNIP00000004596.1"/>
    </source>
</evidence>
<reference evidence="2" key="3">
    <citation type="submission" date="2025-09" db="UniProtKB">
        <authorList>
            <consortium name="Ensembl"/>
        </authorList>
    </citation>
    <scope>IDENTIFICATION</scope>
</reference>
<dbReference type="Ensembl" id="ENSTNIT00000004738.1">
    <property type="protein sequence ID" value="ENSTNIP00000004596.1"/>
    <property type="gene ID" value="ENSTNIG00000002158.1"/>
</dbReference>
<accession>H3C8M4</accession>
<dbReference type="InParanoid" id="H3C8M4"/>
<organism evidence="2 3">
    <name type="scientific">Tetraodon nigroviridis</name>
    <name type="common">Spotted green pufferfish</name>
    <name type="synonym">Chelonodon nigroviridis</name>
    <dbReference type="NCBI Taxonomy" id="99883"/>
    <lineage>
        <taxon>Eukaryota</taxon>
        <taxon>Metazoa</taxon>
        <taxon>Chordata</taxon>
        <taxon>Craniata</taxon>
        <taxon>Vertebrata</taxon>
        <taxon>Euteleostomi</taxon>
        <taxon>Actinopterygii</taxon>
        <taxon>Neopterygii</taxon>
        <taxon>Teleostei</taxon>
        <taxon>Neoteleostei</taxon>
        <taxon>Acanthomorphata</taxon>
        <taxon>Eupercaria</taxon>
        <taxon>Tetraodontiformes</taxon>
        <taxon>Tetradontoidea</taxon>
        <taxon>Tetraodontidae</taxon>
        <taxon>Tetraodon</taxon>
    </lineage>
</organism>
<dbReference type="Proteomes" id="UP000007303">
    <property type="component" value="Unassembled WGS sequence"/>
</dbReference>
<dbReference type="GO" id="GO:0046983">
    <property type="term" value="F:protein dimerization activity"/>
    <property type="evidence" value="ECO:0007669"/>
    <property type="project" value="InterPro"/>
</dbReference>
<evidence type="ECO:0000313" key="3">
    <source>
        <dbReference type="Proteomes" id="UP000007303"/>
    </source>
</evidence>
<evidence type="ECO:0000259" key="1">
    <source>
        <dbReference type="Pfam" id="PF05699"/>
    </source>
</evidence>
<reference evidence="2" key="2">
    <citation type="submission" date="2025-08" db="UniProtKB">
        <authorList>
            <consortium name="Ensembl"/>
        </authorList>
    </citation>
    <scope>IDENTIFICATION</scope>
</reference>
<dbReference type="OMA" id="EWNITHA"/>
<dbReference type="InterPro" id="IPR012337">
    <property type="entry name" value="RNaseH-like_sf"/>
</dbReference>
<protein>
    <recommendedName>
        <fullName evidence="1">HAT C-terminal dimerisation domain-containing protein</fullName>
    </recommendedName>
</protein>
<dbReference type="Pfam" id="PF05699">
    <property type="entry name" value="Dimer_Tnp_hAT"/>
    <property type="match status" value="1"/>
</dbReference>
<reference evidence="3" key="1">
    <citation type="journal article" date="2004" name="Nature">
        <title>Genome duplication in the teleost fish Tetraodon nigroviridis reveals the early vertebrate proto-karyotype.</title>
        <authorList>
            <person name="Jaillon O."/>
            <person name="Aury J.-M."/>
            <person name="Brunet F."/>
            <person name="Petit J.-L."/>
            <person name="Stange-Thomann N."/>
            <person name="Mauceli E."/>
            <person name="Bouneau L."/>
            <person name="Fischer C."/>
            <person name="Ozouf-Costaz C."/>
            <person name="Bernot A."/>
            <person name="Nicaud S."/>
            <person name="Jaffe D."/>
            <person name="Fisher S."/>
            <person name="Lutfalla G."/>
            <person name="Dossat C."/>
            <person name="Segurens B."/>
            <person name="Dasilva C."/>
            <person name="Salanoubat M."/>
            <person name="Levy M."/>
            <person name="Boudet N."/>
            <person name="Castellano S."/>
            <person name="Anthouard V."/>
            <person name="Jubin C."/>
            <person name="Castelli V."/>
            <person name="Katinka M."/>
            <person name="Vacherie B."/>
            <person name="Biemont C."/>
            <person name="Skalli Z."/>
            <person name="Cattolico L."/>
            <person name="Poulain J."/>
            <person name="De Berardinis V."/>
            <person name="Cruaud C."/>
            <person name="Duprat S."/>
            <person name="Brottier P."/>
            <person name="Coutanceau J.-P."/>
            <person name="Gouzy J."/>
            <person name="Parra G."/>
            <person name="Lardier G."/>
            <person name="Chapple C."/>
            <person name="McKernan K.J."/>
            <person name="McEwan P."/>
            <person name="Bosak S."/>
            <person name="Kellis M."/>
            <person name="Volff J.-N."/>
            <person name="Guigo R."/>
            <person name="Zody M.C."/>
            <person name="Mesirov J."/>
            <person name="Lindblad-Toh K."/>
            <person name="Birren B."/>
            <person name="Nusbaum C."/>
            <person name="Kahn D."/>
            <person name="Robinson-Rechavi M."/>
            <person name="Laudet V."/>
            <person name="Schachter V."/>
            <person name="Quetier F."/>
            <person name="Saurin W."/>
            <person name="Scarpelli C."/>
            <person name="Wincker P."/>
            <person name="Lander E.S."/>
            <person name="Weissenbach J."/>
            <person name="Roest Crollius H."/>
        </authorList>
    </citation>
    <scope>NUCLEOTIDE SEQUENCE [LARGE SCALE GENOMIC DNA]</scope>
</reference>
<feature type="domain" description="HAT C-terminal dimerisation" evidence="1">
    <location>
        <begin position="455"/>
        <end position="499"/>
    </location>
</feature>
<dbReference type="SUPFAM" id="SSF53098">
    <property type="entry name" value="Ribonuclease H-like"/>
    <property type="match status" value="1"/>
</dbReference>